<evidence type="ECO:0000256" key="6">
    <source>
        <dbReference type="SAM" id="Phobius"/>
    </source>
</evidence>
<keyword evidence="4 6" id="KW-1133">Transmembrane helix</keyword>
<dbReference type="Proteomes" id="UP000325713">
    <property type="component" value="Chromosome"/>
</dbReference>
<sequence length="450" mass="48074">MTSNHKHTHAQWGSRLGFILAAVGSAVGLGNIWKFPYMLGKSGGSAFMFTYLACIVLIGLPILSAEWLIGRRGQRNPIDAMKTVAQQEGRSKAWAIIGASGTLGGYLILSFYSVIGGWSMNYIVKAGSGLFSGMTGEQTGAVFTSMLANPTGLLIWHTIFMAVTIFIVAAGVTGGLERGSKIMMPLLAAFLGVLVIYGANTGHFGEALSFLFKPDWGAINADVLLSALGHAFFTLSLGMGIMLAYGSYLGKEVNLLRSAAIVVILDTAIAVLAGLAIFPIVFANGLDTEAGPGLVFVTLPIAFGNMSGGTVLGLIFFLLLSFAALTSSISLLESSVEFLEERTRMNRVGSTLVAGIVVWLLGVASALSFNVWSDVKIMDLNIFDLLDVFTSKFTLPLSGFAIVVFMGWFMKQDSIRDELRLGGAFKIWQFIYRVIAPVGVIIVFVQQLIG</sequence>
<feature type="transmembrane region" description="Helical" evidence="6">
    <location>
        <begin position="153"/>
        <end position="172"/>
    </location>
</feature>
<dbReference type="PRINTS" id="PR00176">
    <property type="entry name" value="NANEUSMPORT"/>
</dbReference>
<evidence type="ECO:0000256" key="2">
    <source>
        <dbReference type="ARBA" id="ARBA00022448"/>
    </source>
</evidence>
<dbReference type="InterPro" id="IPR037272">
    <property type="entry name" value="SNS_sf"/>
</dbReference>
<dbReference type="OrthoDB" id="9762833at2"/>
<feature type="transmembrane region" description="Helical" evidence="6">
    <location>
        <begin position="223"/>
        <end position="246"/>
    </location>
</feature>
<evidence type="ECO:0000256" key="5">
    <source>
        <dbReference type="ARBA" id="ARBA00023136"/>
    </source>
</evidence>
<feature type="transmembrane region" description="Helical" evidence="6">
    <location>
        <begin position="302"/>
        <end position="332"/>
    </location>
</feature>
<dbReference type="AlphaFoldDB" id="A0A5J6PTA6"/>
<keyword evidence="3 6" id="KW-0812">Transmembrane</keyword>
<dbReference type="PROSITE" id="PS50267">
    <property type="entry name" value="NA_NEUROTRAN_SYMP_3"/>
    <property type="match status" value="1"/>
</dbReference>
<reference evidence="7 8" key="1">
    <citation type="submission" date="2018-08" db="EMBL/GenBank/DDBJ databases">
        <title>Neisseria zalophi ATCC BAA-2455 complete genome.</title>
        <authorList>
            <person name="Veseli I.A."/>
            <person name="Buttler R."/>
            <person name="Mascarenhas dos Santos A.C."/>
            <person name="Pombert J.-F."/>
        </authorList>
    </citation>
    <scope>NUCLEOTIDE SEQUENCE [LARGE SCALE GENOMIC DNA]</scope>
    <source>
        <strain evidence="7 8">ATCC BAA-2455</strain>
    </source>
</reference>
<feature type="transmembrane region" description="Helical" evidence="6">
    <location>
        <begin position="393"/>
        <end position="410"/>
    </location>
</feature>
<comment type="subcellular location">
    <subcellularLocation>
        <location evidence="1">Membrane</location>
        <topology evidence="1">Multi-pass membrane protein</topology>
    </subcellularLocation>
</comment>
<organism evidence="7 8">
    <name type="scientific">Neisseria zalophi</name>
    <dbReference type="NCBI Taxonomy" id="640030"/>
    <lineage>
        <taxon>Bacteria</taxon>
        <taxon>Pseudomonadati</taxon>
        <taxon>Pseudomonadota</taxon>
        <taxon>Betaproteobacteria</taxon>
        <taxon>Neisseriales</taxon>
        <taxon>Neisseriaceae</taxon>
        <taxon>Neisseria</taxon>
    </lineage>
</organism>
<evidence type="ECO:0000313" key="7">
    <source>
        <dbReference type="EMBL" id="QEY25951.1"/>
    </source>
</evidence>
<dbReference type="KEGG" id="nzl:D0T92_04975"/>
<dbReference type="SUPFAM" id="SSF161070">
    <property type="entry name" value="SNF-like"/>
    <property type="match status" value="1"/>
</dbReference>
<evidence type="ECO:0000256" key="1">
    <source>
        <dbReference type="ARBA" id="ARBA00004141"/>
    </source>
</evidence>
<dbReference type="EMBL" id="CP031700">
    <property type="protein sequence ID" value="QEY25951.1"/>
    <property type="molecule type" value="Genomic_DNA"/>
</dbReference>
<dbReference type="Pfam" id="PF00209">
    <property type="entry name" value="SNF"/>
    <property type="match status" value="2"/>
</dbReference>
<dbReference type="RefSeq" id="WP_151050783.1">
    <property type="nucleotide sequence ID" value="NZ_CP031700.1"/>
</dbReference>
<dbReference type="GO" id="GO:0016020">
    <property type="term" value="C:membrane"/>
    <property type="evidence" value="ECO:0007669"/>
    <property type="project" value="UniProtKB-SubCell"/>
</dbReference>
<evidence type="ECO:0000256" key="3">
    <source>
        <dbReference type="ARBA" id="ARBA00022692"/>
    </source>
</evidence>
<evidence type="ECO:0000313" key="8">
    <source>
        <dbReference type="Proteomes" id="UP000325713"/>
    </source>
</evidence>
<proteinExistence type="predicted"/>
<protein>
    <submittedName>
        <fullName evidence="7">Sodium-dependent transporter</fullName>
    </submittedName>
</protein>
<name>A0A5J6PTA6_9NEIS</name>
<dbReference type="CDD" id="cd10336">
    <property type="entry name" value="SLC6sbd_Tyt1-Like"/>
    <property type="match status" value="1"/>
</dbReference>
<dbReference type="PANTHER" id="PTHR42948">
    <property type="entry name" value="TRANSPORTER"/>
    <property type="match status" value="1"/>
</dbReference>
<gene>
    <name evidence="7" type="ORF">D0T92_04975</name>
</gene>
<keyword evidence="8" id="KW-1185">Reference proteome</keyword>
<dbReference type="PANTHER" id="PTHR42948:SF1">
    <property type="entry name" value="TRANSPORTER"/>
    <property type="match status" value="1"/>
</dbReference>
<feature type="transmembrane region" description="Helical" evidence="6">
    <location>
        <begin position="12"/>
        <end position="33"/>
    </location>
</feature>
<dbReference type="InterPro" id="IPR047218">
    <property type="entry name" value="YocR/YhdH-like"/>
</dbReference>
<feature type="transmembrane region" description="Helical" evidence="6">
    <location>
        <begin position="184"/>
        <end position="203"/>
    </location>
</feature>
<dbReference type="InterPro" id="IPR000175">
    <property type="entry name" value="Na/ntran_symport"/>
</dbReference>
<feature type="transmembrane region" description="Helical" evidence="6">
    <location>
        <begin position="91"/>
        <end position="115"/>
    </location>
</feature>
<feature type="transmembrane region" description="Helical" evidence="6">
    <location>
        <begin position="430"/>
        <end position="449"/>
    </location>
</feature>
<keyword evidence="2" id="KW-0813">Transport</keyword>
<feature type="transmembrane region" description="Helical" evidence="6">
    <location>
        <begin position="45"/>
        <end position="70"/>
    </location>
</feature>
<feature type="transmembrane region" description="Helical" evidence="6">
    <location>
        <begin position="258"/>
        <end position="282"/>
    </location>
</feature>
<dbReference type="NCBIfam" id="NF037979">
    <property type="entry name" value="Na_transp"/>
    <property type="match status" value="1"/>
</dbReference>
<accession>A0A5J6PTA6</accession>
<evidence type="ECO:0000256" key="4">
    <source>
        <dbReference type="ARBA" id="ARBA00022989"/>
    </source>
</evidence>
<keyword evidence="5 6" id="KW-0472">Membrane</keyword>
<feature type="transmembrane region" description="Helical" evidence="6">
    <location>
        <begin position="352"/>
        <end position="373"/>
    </location>
</feature>